<feature type="compositionally biased region" description="Polar residues" evidence="1">
    <location>
        <begin position="15"/>
        <end position="25"/>
    </location>
</feature>
<gene>
    <name evidence="2" type="ORF">ALO75_200152</name>
</gene>
<evidence type="ECO:0000256" key="1">
    <source>
        <dbReference type="SAM" id="MobiDB-lite"/>
    </source>
</evidence>
<proteinExistence type="predicted"/>
<evidence type="ECO:0000313" key="3">
    <source>
        <dbReference type="Proteomes" id="UP000051335"/>
    </source>
</evidence>
<accession>A0A0P9N4N5</accession>
<dbReference type="EMBL" id="LJQC01000839">
    <property type="protein sequence ID" value="KPW92372.1"/>
    <property type="molecule type" value="Genomic_DNA"/>
</dbReference>
<comment type="caution">
    <text evidence="2">The sequence shown here is derived from an EMBL/GenBank/DDBJ whole genome shotgun (WGS) entry which is preliminary data.</text>
</comment>
<dbReference type="AlphaFoldDB" id="A0A0P9N4N5"/>
<reference evidence="2 3" key="1">
    <citation type="submission" date="2015-09" db="EMBL/GenBank/DDBJ databases">
        <title>Genome announcement of multiple Pseudomonas syringae strains.</title>
        <authorList>
            <person name="Thakur S."/>
            <person name="Wang P.W."/>
            <person name="Gong Y."/>
            <person name="Weir B.S."/>
            <person name="Guttman D.S."/>
        </authorList>
    </citation>
    <scope>NUCLEOTIDE SEQUENCE [LARGE SCALE GENOMIC DNA]</scope>
    <source>
        <strain evidence="2 3">ICMP17001</strain>
    </source>
</reference>
<feature type="region of interest" description="Disordered" evidence="1">
    <location>
        <begin position="1"/>
        <end position="25"/>
    </location>
</feature>
<protein>
    <submittedName>
        <fullName evidence="2">Asp/Glu/hydantoin racemase</fullName>
    </submittedName>
</protein>
<name>A0A0P9N4N5_9PSED</name>
<organism evidence="2 3">
    <name type="scientific">Pseudomonas syringae pv. coryli</name>
    <dbReference type="NCBI Taxonomy" id="317659"/>
    <lineage>
        <taxon>Bacteria</taxon>
        <taxon>Pseudomonadati</taxon>
        <taxon>Pseudomonadota</taxon>
        <taxon>Gammaproteobacteria</taxon>
        <taxon>Pseudomonadales</taxon>
        <taxon>Pseudomonadaceae</taxon>
        <taxon>Pseudomonas</taxon>
    </lineage>
</organism>
<keyword evidence="3" id="KW-1185">Reference proteome</keyword>
<dbReference type="Proteomes" id="UP000051335">
    <property type="component" value="Unassembled WGS sequence"/>
</dbReference>
<sequence>MRKCRDRNNRVPVHSPTTMASNKGVCTNMGTSTTEAAAPARVPAALYSALELVGPTKGLETMYTVAIAQ</sequence>
<evidence type="ECO:0000313" key="2">
    <source>
        <dbReference type="EMBL" id="KPW92372.1"/>
    </source>
</evidence>